<dbReference type="EMBL" id="VSRR010001595">
    <property type="protein sequence ID" value="MPC26405.1"/>
    <property type="molecule type" value="Genomic_DNA"/>
</dbReference>
<dbReference type="Proteomes" id="UP000324222">
    <property type="component" value="Unassembled WGS sequence"/>
</dbReference>
<name>A0A5B7DYK1_PORTR</name>
<proteinExistence type="predicted"/>
<evidence type="ECO:0000256" key="1">
    <source>
        <dbReference type="SAM" id="MobiDB-lite"/>
    </source>
</evidence>
<dbReference type="AlphaFoldDB" id="A0A5B7DYK1"/>
<reference evidence="2 3" key="1">
    <citation type="submission" date="2019-05" db="EMBL/GenBank/DDBJ databases">
        <title>Another draft genome of Portunus trituberculatus and its Hox gene families provides insights of decapod evolution.</title>
        <authorList>
            <person name="Jeong J.-H."/>
            <person name="Song I."/>
            <person name="Kim S."/>
            <person name="Choi T."/>
            <person name="Kim D."/>
            <person name="Ryu S."/>
            <person name="Kim W."/>
        </authorList>
    </citation>
    <scope>NUCLEOTIDE SEQUENCE [LARGE SCALE GENOMIC DNA]</scope>
    <source>
        <tissue evidence="2">Muscle</tissue>
    </source>
</reference>
<feature type="region of interest" description="Disordered" evidence="1">
    <location>
        <begin position="36"/>
        <end position="60"/>
    </location>
</feature>
<comment type="caution">
    <text evidence="2">The sequence shown here is derived from an EMBL/GenBank/DDBJ whole genome shotgun (WGS) entry which is preliminary data.</text>
</comment>
<organism evidence="2 3">
    <name type="scientific">Portunus trituberculatus</name>
    <name type="common">Swimming crab</name>
    <name type="synonym">Neptunus trituberculatus</name>
    <dbReference type="NCBI Taxonomy" id="210409"/>
    <lineage>
        <taxon>Eukaryota</taxon>
        <taxon>Metazoa</taxon>
        <taxon>Ecdysozoa</taxon>
        <taxon>Arthropoda</taxon>
        <taxon>Crustacea</taxon>
        <taxon>Multicrustacea</taxon>
        <taxon>Malacostraca</taxon>
        <taxon>Eumalacostraca</taxon>
        <taxon>Eucarida</taxon>
        <taxon>Decapoda</taxon>
        <taxon>Pleocyemata</taxon>
        <taxon>Brachyura</taxon>
        <taxon>Eubrachyura</taxon>
        <taxon>Portunoidea</taxon>
        <taxon>Portunidae</taxon>
        <taxon>Portuninae</taxon>
        <taxon>Portunus</taxon>
    </lineage>
</organism>
<sequence>MLKFLQLGLAPVVQVTNGYTLRKLHVMHLSKIAFTGSTANGNTQSGSAPSHTHGSMNRMP</sequence>
<evidence type="ECO:0000313" key="3">
    <source>
        <dbReference type="Proteomes" id="UP000324222"/>
    </source>
</evidence>
<keyword evidence="3" id="KW-1185">Reference proteome</keyword>
<gene>
    <name evidence="2" type="ORF">E2C01_019544</name>
</gene>
<evidence type="ECO:0000313" key="2">
    <source>
        <dbReference type="EMBL" id="MPC26405.1"/>
    </source>
</evidence>
<protein>
    <submittedName>
        <fullName evidence="2">Uncharacterized protein</fullName>
    </submittedName>
</protein>
<accession>A0A5B7DYK1</accession>